<evidence type="ECO:0000313" key="2">
    <source>
        <dbReference type="Proteomes" id="UP001651158"/>
    </source>
</evidence>
<protein>
    <submittedName>
        <fullName evidence="1">Uncharacterized protein</fullName>
    </submittedName>
</protein>
<dbReference type="EMBL" id="JAKROA010000056">
    <property type="protein sequence ID" value="KAL5102608.1"/>
    <property type="molecule type" value="Genomic_DNA"/>
</dbReference>
<proteinExistence type="predicted"/>
<comment type="caution">
    <text evidence="1">The sequence shown here is derived from an EMBL/GenBank/DDBJ whole genome shotgun (WGS) entry which is preliminary data.</text>
</comment>
<organism evidence="1 2">
    <name type="scientific">Taenia crassiceps</name>
    <dbReference type="NCBI Taxonomy" id="6207"/>
    <lineage>
        <taxon>Eukaryota</taxon>
        <taxon>Metazoa</taxon>
        <taxon>Spiralia</taxon>
        <taxon>Lophotrochozoa</taxon>
        <taxon>Platyhelminthes</taxon>
        <taxon>Cestoda</taxon>
        <taxon>Eucestoda</taxon>
        <taxon>Cyclophyllidea</taxon>
        <taxon>Taeniidae</taxon>
        <taxon>Taenia</taxon>
    </lineage>
</organism>
<reference evidence="1 2" key="1">
    <citation type="journal article" date="2022" name="Front. Cell. Infect. Microbiol.">
        <title>The Genomes of Two Strains of Taenia crassiceps the Animal Model for the Study of Human Cysticercosis.</title>
        <authorList>
            <person name="Bobes R.J."/>
            <person name="Estrada K."/>
            <person name="Rios-Valencia D.G."/>
            <person name="Calderon-Gallegos A."/>
            <person name="de la Torre P."/>
            <person name="Carrero J.C."/>
            <person name="Sanchez-Flores A."/>
            <person name="Laclette J.P."/>
        </authorList>
    </citation>
    <scope>NUCLEOTIDE SEQUENCE [LARGE SCALE GENOMIC DNA]</scope>
    <source>
        <strain evidence="1">WFUcys</strain>
    </source>
</reference>
<feature type="non-terminal residue" evidence="1">
    <location>
        <position position="33"/>
    </location>
</feature>
<dbReference type="Proteomes" id="UP001651158">
    <property type="component" value="Unassembled WGS sequence"/>
</dbReference>
<keyword evidence="2" id="KW-1185">Reference proteome</keyword>
<gene>
    <name evidence="1" type="ORF">TcWFU_003856</name>
</gene>
<evidence type="ECO:0000313" key="1">
    <source>
        <dbReference type="EMBL" id="KAL5102608.1"/>
    </source>
</evidence>
<name>A0ABR4PZN9_9CEST</name>
<accession>A0ABR4PZN9</accession>
<sequence>MKLSSGALRRGYGRAMVTLPSFRQFTAAVEQYV</sequence>